<dbReference type="InterPro" id="IPR050734">
    <property type="entry name" value="PIH1/Kintoun_subfamily"/>
</dbReference>
<dbReference type="GO" id="GO:1990904">
    <property type="term" value="C:ribonucleoprotein complex"/>
    <property type="evidence" value="ECO:0007669"/>
    <property type="project" value="TreeGrafter"/>
</dbReference>
<dbReference type="InterPro" id="IPR012981">
    <property type="entry name" value="PIH1_N"/>
</dbReference>
<dbReference type="GO" id="GO:0005737">
    <property type="term" value="C:cytoplasm"/>
    <property type="evidence" value="ECO:0007669"/>
    <property type="project" value="TreeGrafter"/>
</dbReference>
<dbReference type="PANTHER" id="PTHR22997:SF0">
    <property type="entry name" value="PIH1 DOMAIN-CONTAINING PROTEIN 1"/>
    <property type="match status" value="1"/>
</dbReference>
<keyword evidence="4" id="KW-1185">Reference proteome</keyword>
<dbReference type="GO" id="GO:0006364">
    <property type="term" value="P:rRNA processing"/>
    <property type="evidence" value="ECO:0007669"/>
    <property type="project" value="TreeGrafter"/>
</dbReference>
<dbReference type="EMBL" id="KN840466">
    <property type="protein sequence ID" value="KIP09444.1"/>
    <property type="molecule type" value="Genomic_DNA"/>
</dbReference>
<comment type="similarity">
    <text evidence="1">Belongs to the PIH1 family.</text>
</comment>
<dbReference type="Pfam" id="PF08190">
    <property type="entry name" value="PIH1"/>
    <property type="match status" value="1"/>
</dbReference>
<dbReference type="GO" id="GO:0097255">
    <property type="term" value="C:R2TP complex"/>
    <property type="evidence" value="ECO:0007669"/>
    <property type="project" value="TreeGrafter"/>
</dbReference>
<name>A0A0C3NVN6_PHLG1</name>
<reference evidence="3 4" key="1">
    <citation type="journal article" date="2014" name="PLoS Genet.">
        <title>Analysis of the Phlebiopsis gigantea genome, transcriptome and secretome provides insight into its pioneer colonization strategies of wood.</title>
        <authorList>
            <person name="Hori C."/>
            <person name="Ishida T."/>
            <person name="Igarashi K."/>
            <person name="Samejima M."/>
            <person name="Suzuki H."/>
            <person name="Master E."/>
            <person name="Ferreira P."/>
            <person name="Ruiz-Duenas F.J."/>
            <person name="Held B."/>
            <person name="Canessa P."/>
            <person name="Larrondo L.F."/>
            <person name="Schmoll M."/>
            <person name="Druzhinina I.S."/>
            <person name="Kubicek C.P."/>
            <person name="Gaskell J.A."/>
            <person name="Kersten P."/>
            <person name="St John F."/>
            <person name="Glasner J."/>
            <person name="Sabat G."/>
            <person name="Splinter BonDurant S."/>
            <person name="Syed K."/>
            <person name="Yadav J."/>
            <person name="Mgbeahuruike A.C."/>
            <person name="Kovalchuk A."/>
            <person name="Asiegbu F.O."/>
            <person name="Lackner G."/>
            <person name="Hoffmeister D."/>
            <person name="Rencoret J."/>
            <person name="Gutierrez A."/>
            <person name="Sun H."/>
            <person name="Lindquist E."/>
            <person name="Barry K."/>
            <person name="Riley R."/>
            <person name="Grigoriev I.V."/>
            <person name="Henrissat B."/>
            <person name="Kues U."/>
            <person name="Berka R.M."/>
            <person name="Martinez A.T."/>
            <person name="Covert S.F."/>
            <person name="Blanchette R.A."/>
            <person name="Cullen D."/>
        </authorList>
    </citation>
    <scope>NUCLEOTIDE SEQUENCE [LARGE SCALE GENOMIC DNA]</scope>
    <source>
        <strain evidence="3 4">11061_1 CR5-6</strain>
    </source>
</reference>
<proteinExistence type="inferred from homology"/>
<dbReference type="AlphaFoldDB" id="A0A0C3NVN6"/>
<dbReference type="GO" id="GO:0000492">
    <property type="term" value="P:box C/D snoRNP assembly"/>
    <property type="evidence" value="ECO:0007669"/>
    <property type="project" value="TreeGrafter"/>
</dbReference>
<evidence type="ECO:0000313" key="3">
    <source>
        <dbReference type="EMBL" id="KIP09444.1"/>
    </source>
</evidence>
<evidence type="ECO:0000259" key="2">
    <source>
        <dbReference type="Pfam" id="PF08190"/>
    </source>
</evidence>
<dbReference type="PANTHER" id="PTHR22997">
    <property type="entry name" value="PIH1 DOMAIN-CONTAINING PROTEIN 1"/>
    <property type="match status" value="1"/>
</dbReference>
<dbReference type="Proteomes" id="UP000053257">
    <property type="component" value="Unassembled WGS sequence"/>
</dbReference>
<accession>A0A0C3NVN6</accession>
<protein>
    <recommendedName>
        <fullName evidence="2">PIH1 N-terminal domain-containing protein</fullName>
    </recommendedName>
</protein>
<dbReference type="OrthoDB" id="5135119at2759"/>
<feature type="domain" description="PIH1 N-terminal" evidence="2">
    <location>
        <begin position="5"/>
        <end position="96"/>
    </location>
</feature>
<dbReference type="STRING" id="745531.A0A0C3NVN6"/>
<evidence type="ECO:0000256" key="1">
    <source>
        <dbReference type="ARBA" id="ARBA00008511"/>
    </source>
</evidence>
<evidence type="ECO:0000313" key="4">
    <source>
        <dbReference type="Proteomes" id="UP000053257"/>
    </source>
</evidence>
<organism evidence="3 4">
    <name type="scientific">Phlebiopsis gigantea (strain 11061_1 CR5-6)</name>
    <name type="common">White-rot fungus</name>
    <name type="synonym">Peniophora gigantea</name>
    <dbReference type="NCBI Taxonomy" id="745531"/>
    <lineage>
        <taxon>Eukaryota</taxon>
        <taxon>Fungi</taxon>
        <taxon>Dikarya</taxon>
        <taxon>Basidiomycota</taxon>
        <taxon>Agaricomycotina</taxon>
        <taxon>Agaricomycetes</taxon>
        <taxon>Polyporales</taxon>
        <taxon>Phanerochaetaceae</taxon>
        <taxon>Phlebiopsis</taxon>
    </lineage>
</organism>
<dbReference type="HOGENOM" id="CLU_050239_0_0_1"/>
<sequence length="267" mass="29210">MSGEEDVDEESLASGRGWFVPVVVSEPRTDVDKAGKPSVIFDCIYNASLKSRTLRDVSFKTFLIELALQRVEVQHNLSLSRQIGTPNIASKGKLAPRTALVPLALFPISHALRANAAANQKKLIEEVNVAVEATRAPSSRIAEPAKPKGILKNGTENPTQVPTQATPKFEWTKDDRCIQIRLQMPGLARDDISSATLDVEPRRIILDVPAKYHLDVDLSMSDAQIVATFGATSSEGSALMLKRQRDFDVDNAAAEWRVQEGVVLITV</sequence>
<gene>
    <name evidence="3" type="ORF">PHLGIDRAFT_67555</name>
</gene>